<dbReference type="InterPro" id="IPR023393">
    <property type="entry name" value="START-like_dom_sf"/>
</dbReference>
<dbReference type="Pfam" id="PF08327">
    <property type="entry name" value="AHSA1"/>
    <property type="match status" value="1"/>
</dbReference>
<dbReference type="Proteomes" id="UP000626242">
    <property type="component" value="Unassembled WGS sequence"/>
</dbReference>
<feature type="domain" description="Activator of Hsp90 ATPase homologue 1/2-like C-terminal" evidence="2">
    <location>
        <begin position="13"/>
        <end position="140"/>
    </location>
</feature>
<name>A0ABR8WNK4_9FLAO</name>
<dbReference type="Gene3D" id="3.30.530.20">
    <property type="match status" value="1"/>
</dbReference>
<comment type="caution">
    <text evidence="3">The sequence shown here is derived from an EMBL/GenBank/DDBJ whole genome shotgun (WGS) entry which is preliminary data.</text>
</comment>
<dbReference type="CDD" id="cd07814">
    <property type="entry name" value="SRPBCC_CalC_Aha1-like"/>
    <property type="match status" value="1"/>
</dbReference>
<evidence type="ECO:0000313" key="4">
    <source>
        <dbReference type="Proteomes" id="UP000626242"/>
    </source>
</evidence>
<reference evidence="3 4" key="1">
    <citation type="submission" date="2020-08" db="EMBL/GenBank/DDBJ databases">
        <title>A Genomic Blueprint of the Chicken Gut Microbiome.</title>
        <authorList>
            <person name="Gilroy R."/>
            <person name="Ravi A."/>
            <person name="Getino M."/>
            <person name="Pursley I."/>
            <person name="Horton D.L."/>
            <person name="Alikhan N.-F."/>
            <person name="Baker D."/>
            <person name="Gharbi K."/>
            <person name="Hall N."/>
            <person name="Watson M."/>
            <person name="Adriaenssens E.M."/>
            <person name="Foster-Nyarko E."/>
            <person name="Jarju S."/>
            <person name="Secka A."/>
            <person name="Antonio M."/>
            <person name="Oren A."/>
            <person name="Chaudhuri R."/>
            <person name="La Ragione R.M."/>
            <person name="Hildebrand F."/>
            <person name="Pallen M.J."/>
        </authorList>
    </citation>
    <scope>NUCLEOTIDE SEQUENCE [LARGE SCALE GENOMIC DNA]</scope>
    <source>
        <strain evidence="3 4">Sa1CVA4</strain>
    </source>
</reference>
<dbReference type="SUPFAM" id="SSF55961">
    <property type="entry name" value="Bet v1-like"/>
    <property type="match status" value="1"/>
</dbReference>
<accession>A0ABR8WNK4</accession>
<dbReference type="EMBL" id="JACSPS010000002">
    <property type="protein sequence ID" value="MBD8018463.1"/>
    <property type="molecule type" value="Genomic_DNA"/>
</dbReference>
<dbReference type="RefSeq" id="WP_251833651.1">
    <property type="nucleotide sequence ID" value="NZ_JACSPS010000002.1"/>
</dbReference>
<sequence>MHDNIVVKQKMEAPVDKVWAALTDKDQMKEWYFDIPDFELAEHGEFNFFEPGDGKKFHHHGEILEVIPNEKLKHTWSYPEFSKEKTIVKWRLEQDGDGTLVTLMHKGLENLNHLGSDFRRESFEEGWNEIVGTDLKEFVEKK</sequence>
<evidence type="ECO:0000259" key="2">
    <source>
        <dbReference type="Pfam" id="PF08327"/>
    </source>
</evidence>
<evidence type="ECO:0000313" key="3">
    <source>
        <dbReference type="EMBL" id="MBD8018463.1"/>
    </source>
</evidence>
<comment type="similarity">
    <text evidence="1">Belongs to the AHA1 family.</text>
</comment>
<gene>
    <name evidence="3" type="ORF">H9628_08255</name>
</gene>
<dbReference type="InterPro" id="IPR013538">
    <property type="entry name" value="ASHA1/2-like_C"/>
</dbReference>
<evidence type="ECO:0000256" key="1">
    <source>
        <dbReference type="ARBA" id="ARBA00006817"/>
    </source>
</evidence>
<protein>
    <submittedName>
        <fullName evidence="3">SRPBCC domain-containing protein</fullName>
    </submittedName>
</protein>
<organism evidence="3 4">
    <name type="scientific">Kaistella pullorum</name>
    <dbReference type="NCBI Taxonomy" id="2763074"/>
    <lineage>
        <taxon>Bacteria</taxon>
        <taxon>Pseudomonadati</taxon>
        <taxon>Bacteroidota</taxon>
        <taxon>Flavobacteriia</taxon>
        <taxon>Flavobacteriales</taxon>
        <taxon>Weeksellaceae</taxon>
        <taxon>Chryseobacterium group</taxon>
        <taxon>Kaistella</taxon>
    </lineage>
</organism>
<proteinExistence type="inferred from homology"/>
<keyword evidence="4" id="KW-1185">Reference proteome</keyword>